<proteinExistence type="predicted"/>
<dbReference type="RefSeq" id="WP_307255512.1">
    <property type="nucleotide sequence ID" value="NZ_JAUSTO010000027.1"/>
</dbReference>
<dbReference type="GO" id="GO:0008410">
    <property type="term" value="F:CoA-transferase activity"/>
    <property type="evidence" value="ECO:0007669"/>
    <property type="project" value="TreeGrafter"/>
</dbReference>
<name>A0AAE3VC68_9FIRM</name>
<comment type="caution">
    <text evidence="2">The sequence shown here is derived from an EMBL/GenBank/DDBJ whole genome shotgun (WGS) entry which is preliminary data.</text>
</comment>
<dbReference type="Proteomes" id="UP001241537">
    <property type="component" value="Unassembled WGS sequence"/>
</dbReference>
<dbReference type="Gene3D" id="3.40.50.10540">
    <property type="entry name" value="Crotonobetainyl-coa:carnitine coa-transferase, domain 1"/>
    <property type="match status" value="1"/>
</dbReference>
<dbReference type="Gene3D" id="3.30.1540.10">
    <property type="entry name" value="formyl-coa transferase, domain 3"/>
    <property type="match status" value="1"/>
</dbReference>
<dbReference type="InterPro" id="IPR050483">
    <property type="entry name" value="CoA-transferase_III_domain"/>
</dbReference>
<dbReference type="InterPro" id="IPR023606">
    <property type="entry name" value="CoA-Trfase_III_dom_1_sf"/>
</dbReference>
<dbReference type="EMBL" id="JAUSTO010000027">
    <property type="protein sequence ID" value="MDQ0153629.1"/>
    <property type="molecule type" value="Genomic_DNA"/>
</dbReference>
<evidence type="ECO:0000313" key="3">
    <source>
        <dbReference type="Proteomes" id="UP001241537"/>
    </source>
</evidence>
<dbReference type="InterPro" id="IPR044855">
    <property type="entry name" value="CoA-Trfase_III_dom3_sf"/>
</dbReference>
<evidence type="ECO:0000313" key="2">
    <source>
        <dbReference type="EMBL" id="MDQ0153629.1"/>
    </source>
</evidence>
<keyword evidence="3" id="KW-1185">Reference proteome</keyword>
<dbReference type="PANTHER" id="PTHR48207">
    <property type="entry name" value="SUCCINATE--HYDROXYMETHYLGLUTARATE COA-TRANSFERASE"/>
    <property type="match status" value="1"/>
</dbReference>
<dbReference type="AlphaFoldDB" id="A0AAE3VC68"/>
<accession>A0AAE3VC68</accession>
<gene>
    <name evidence="2" type="ORF">J2S20_002351</name>
</gene>
<reference evidence="2" key="1">
    <citation type="submission" date="2023-07" db="EMBL/GenBank/DDBJ databases">
        <title>Genomic Encyclopedia of Type Strains, Phase IV (KMG-IV): sequencing the most valuable type-strain genomes for metagenomic binning, comparative biology and taxonomic classification.</title>
        <authorList>
            <person name="Goeker M."/>
        </authorList>
    </citation>
    <scope>NUCLEOTIDE SEQUENCE</scope>
    <source>
        <strain evidence="2">DSM 19659</strain>
    </source>
</reference>
<dbReference type="Pfam" id="PF02515">
    <property type="entry name" value="CoA_transf_3"/>
    <property type="match status" value="1"/>
</dbReference>
<evidence type="ECO:0000256" key="1">
    <source>
        <dbReference type="ARBA" id="ARBA00022679"/>
    </source>
</evidence>
<organism evidence="2 3">
    <name type="scientific">Moryella indoligenes</name>
    <dbReference type="NCBI Taxonomy" id="371674"/>
    <lineage>
        <taxon>Bacteria</taxon>
        <taxon>Bacillati</taxon>
        <taxon>Bacillota</taxon>
        <taxon>Clostridia</taxon>
        <taxon>Lachnospirales</taxon>
        <taxon>Lachnospiraceae</taxon>
        <taxon>Moryella</taxon>
    </lineage>
</organism>
<dbReference type="InterPro" id="IPR003673">
    <property type="entry name" value="CoA-Trfase_fam_III"/>
</dbReference>
<dbReference type="PANTHER" id="PTHR48207:SF4">
    <property type="entry name" value="BLL6097 PROTEIN"/>
    <property type="match status" value="1"/>
</dbReference>
<protein>
    <submittedName>
        <fullName evidence="2">Crotonobetainyl-CoA:carnitine CoA-transferase CaiB-like acyl-CoA transferase</fullName>
    </submittedName>
</protein>
<keyword evidence="1" id="KW-0808">Transferase</keyword>
<sequence>MLEGIKVLSFTHYLQGPSAAQALADLGADVVKIEACKGAYERGWSGCNTYKNGVSVFYLMANRNQRDLAIDLKTEEGRETIYALIKDKGYDVIIENFRPGVMDKLGLGYEKLKEITPRIVYCSCTGYGSLGPKAKKPGQDLLLQGMSGLAALTGPGDHPPMPAGTSLVDQHGAILAALGIVSAVYDRDRSGIGHKVDASLLGSALDLQIEPLNYFMNGGELTERTDTGLSTRFHQSPYGVYETADSCITLSLNPFEKLEKAFTPGSLAHFTARDQMENRIEFDKVVCAEIKKRTTAEWIEIFESLGMWYEKVNEYEDVVNDEQVIFNETFITMNHPVAGEVKVLGHANRYDGKPLPLRRLPPDLGENTLELLRECGYSEEKIAYMLKSGKAVAKVE</sequence>
<dbReference type="SUPFAM" id="SSF89796">
    <property type="entry name" value="CoA-transferase family III (CaiB/BaiF)"/>
    <property type="match status" value="1"/>
</dbReference>